<dbReference type="RefSeq" id="WP_202005428.1">
    <property type="nucleotide sequence ID" value="NZ_JAERSF010000004.1"/>
</dbReference>
<evidence type="ECO:0000256" key="1">
    <source>
        <dbReference type="SAM" id="SignalP"/>
    </source>
</evidence>
<reference evidence="2 3" key="1">
    <citation type="submission" date="2021-01" db="EMBL/GenBank/DDBJ databases">
        <title>Genome seq and assembly of Flavobacterium sp. GN10.</title>
        <authorList>
            <person name="Chhetri G."/>
        </authorList>
    </citation>
    <scope>NUCLEOTIDE SEQUENCE [LARGE SCALE GENOMIC DNA]</scope>
    <source>
        <strain evidence="2 3">GN10</strain>
    </source>
</reference>
<accession>A0ABS1KH32</accession>
<dbReference type="Proteomes" id="UP000603728">
    <property type="component" value="Unassembled WGS sequence"/>
</dbReference>
<keyword evidence="3" id="KW-1185">Reference proteome</keyword>
<evidence type="ECO:0000313" key="2">
    <source>
        <dbReference type="EMBL" id="MBL0738790.1"/>
    </source>
</evidence>
<dbReference type="EMBL" id="JAERSF010000004">
    <property type="protein sequence ID" value="MBL0738790.1"/>
    <property type="molecule type" value="Genomic_DNA"/>
</dbReference>
<organism evidence="2 3">
    <name type="scientific">Flavobacterium tagetis</name>
    <dbReference type="NCBI Taxonomy" id="2801336"/>
    <lineage>
        <taxon>Bacteria</taxon>
        <taxon>Pseudomonadati</taxon>
        <taxon>Bacteroidota</taxon>
        <taxon>Flavobacteriia</taxon>
        <taxon>Flavobacteriales</taxon>
        <taxon>Flavobacteriaceae</taxon>
        <taxon>Flavobacterium</taxon>
    </lineage>
</organism>
<name>A0ABS1KH32_9FLAO</name>
<dbReference type="InterPro" id="IPR038668">
    <property type="entry name" value="Lipid-bd_sf"/>
</dbReference>
<comment type="caution">
    <text evidence="2">The sequence shown here is derived from an EMBL/GenBank/DDBJ whole genome shotgun (WGS) entry which is preliminary data.</text>
</comment>
<proteinExistence type="predicted"/>
<protein>
    <recommendedName>
        <fullName evidence="4">Lipid-binding hydrolase</fullName>
    </recommendedName>
</protein>
<dbReference type="Pfam" id="PF12888">
    <property type="entry name" value="Lipid_bd"/>
    <property type="match status" value="1"/>
</dbReference>
<dbReference type="PROSITE" id="PS51257">
    <property type="entry name" value="PROKAR_LIPOPROTEIN"/>
    <property type="match status" value="1"/>
</dbReference>
<evidence type="ECO:0000313" key="3">
    <source>
        <dbReference type="Proteomes" id="UP000603728"/>
    </source>
</evidence>
<sequence>MKKLKLNITRVLAVMFVLTAFVSCDEVGDTDPGGTSVESMAGDWYITLTDSDGHVVVEHALHSTYNTAANDNTMWIDDAKRGYYIKCKVEVDTKTGTFKATAADNIQDPGTKVTITDGKIEKGAAVSKGGHKVDKISFRAHFDYDDDGYDILYEGHKRTGFYEDEY</sequence>
<dbReference type="InterPro" id="IPR024404">
    <property type="entry name" value="Lipid-bd_put"/>
</dbReference>
<feature type="chain" id="PRO_5046305943" description="Lipid-binding hydrolase" evidence="1">
    <location>
        <begin position="23"/>
        <end position="166"/>
    </location>
</feature>
<dbReference type="Gene3D" id="2.40.128.220">
    <property type="match status" value="1"/>
</dbReference>
<evidence type="ECO:0008006" key="4">
    <source>
        <dbReference type="Google" id="ProtNLM"/>
    </source>
</evidence>
<gene>
    <name evidence="2" type="ORF">JI750_17985</name>
</gene>
<feature type="signal peptide" evidence="1">
    <location>
        <begin position="1"/>
        <end position="22"/>
    </location>
</feature>
<keyword evidence="1" id="KW-0732">Signal</keyword>